<dbReference type="Proteomes" id="UP000838412">
    <property type="component" value="Chromosome 2"/>
</dbReference>
<dbReference type="EMBL" id="OV696687">
    <property type="protein sequence ID" value="CAH1253129.1"/>
    <property type="molecule type" value="Genomic_DNA"/>
</dbReference>
<evidence type="ECO:0000256" key="1">
    <source>
        <dbReference type="SAM" id="MobiDB-lite"/>
    </source>
</evidence>
<name>A0A8J9ZGB2_BRALA</name>
<protein>
    <submittedName>
        <fullName evidence="2">Hypp1092 protein</fullName>
    </submittedName>
</protein>
<proteinExistence type="predicted"/>
<accession>A0A8J9ZGB2</accession>
<feature type="region of interest" description="Disordered" evidence="1">
    <location>
        <begin position="39"/>
        <end position="70"/>
    </location>
</feature>
<organism evidence="2 3">
    <name type="scientific">Branchiostoma lanceolatum</name>
    <name type="common">Common lancelet</name>
    <name type="synonym">Amphioxus lanceolatum</name>
    <dbReference type="NCBI Taxonomy" id="7740"/>
    <lineage>
        <taxon>Eukaryota</taxon>
        <taxon>Metazoa</taxon>
        <taxon>Chordata</taxon>
        <taxon>Cephalochordata</taxon>
        <taxon>Leptocardii</taxon>
        <taxon>Amphioxiformes</taxon>
        <taxon>Branchiostomatidae</taxon>
        <taxon>Branchiostoma</taxon>
    </lineage>
</organism>
<gene>
    <name evidence="2" type="primary">Hypp1092</name>
    <name evidence="2" type="ORF">BLAG_LOCUS13011</name>
</gene>
<sequence>MKSETVPSALLMKIERSTYYQCRGVLEVHDDKETAFSAVHCPSRNDSGGDLHNRYAPPRMREDTSCGSGDSRCLSIPRERDTTVQAAWGCEAHGVRLTTHGRYPSPRRVATENKRRPATHHLTSSAARCRCHSRELRQER</sequence>
<dbReference type="AlphaFoldDB" id="A0A8J9ZGB2"/>
<evidence type="ECO:0000313" key="3">
    <source>
        <dbReference type="Proteomes" id="UP000838412"/>
    </source>
</evidence>
<reference evidence="2" key="1">
    <citation type="submission" date="2022-01" db="EMBL/GenBank/DDBJ databases">
        <authorList>
            <person name="Braso-Vives M."/>
        </authorList>
    </citation>
    <scope>NUCLEOTIDE SEQUENCE</scope>
</reference>
<feature type="compositionally biased region" description="Basic and acidic residues" evidence="1">
    <location>
        <begin position="47"/>
        <end position="64"/>
    </location>
</feature>
<keyword evidence="3" id="KW-1185">Reference proteome</keyword>
<evidence type="ECO:0000313" key="2">
    <source>
        <dbReference type="EMBL" id="CAH1253129.1"/>
    </source>
</evidence>
<feature type="region of interest" description="Disordered" evidence="1">
    <location>
        <begin position="99"/>
        <end position="140"/>
    </location>
</feature>
<dbReference type="OrthoDB" id="2275718at2759"/>